<sequence length="227" mass="26244">MIVRDISEEAFDLILEANSDSELKGEDVSEEEDEEEYTPDSNESSSEEETSNLERDKTLSDKLADIREVWDNWVELLPYLYNPGRDVTVDEQLVPLRGRCPFRQYMPSKPARYGLQFWVVCDAKSSYAWKIQLHIGKLAHGHPEKNQGMCIVLDLTEGLRGHNVTCDNFFTSYQLGQQLLKRKITMVGTVRKNKHELPTVMLASKRETSLLIKICLHTHYHFSFVFT</sequence>
<dbReference type="OrthoDB" id="6379538at2759"/>
<evidence type="ECO:0000313" key="4">
    <source>
        <dbReference type="Proteomes" id="UP000675881"/>
    </source>
</evidence>
<dbReference type="PANTHER" id="PTHR46599:SF6">
    <property type="entry name" value="DUAL SPECIFICITY PHOSPHATASE 26"/>
    <property type="match status" value="1"/>
</dbReference>
<protein>
    <submittedName>
        <fullName evidence="3">(salmon louse) hypothetical protein</fullName>
    </submittedName>
</protein>
<dbReference type="Proteomes" id="UP000675881">
    <property type="component" value="Chromosome 12"/>
</dbReference>
<dbReference type="EMBL" id="HG994591">
    <property type="protein sequence ID" value="CAF2819772.1"/>
    <property type="molecule type" value="Genomic_DNA"/>
</dbReference>
<evidence type="ECO:0000259" key="2">
    <source>
        <dbReference type="Pfam" id="PF13843"/>
    </source>
</evidence>
<feature type="domain" description="PiggyBac transposable element-derived protein" evidence="2">
    <location>
        <begin position="53"/>
        <end position="215"/>
    </location>
</feature>
<dbReference type="AlphaFoldDB" id="A0A7R8CGZ3"/>
<feature type="compositionally biased region" description="Acidic residues" evidence="1">
    <location>
        <begin position="28"/>
        <end position="38"/>
    </location>
</feature>
<gene>
    <name evidence="3" type="ORF">LSAA_3450</name>
</gene>
<accession>A0A7R8CGZ3</accession>
<dbReference type="PANTHER" id="PTHR46599">
    <property type="entry name" value="PIGGYBAC TRANSPOSABLE ELEMENT-DERIVED PROTEIN 4"/>
    <property type="match status" value="1"/>
</dbReference>
<keyword evidence="4" id="KW-1185">Reference proteome</keyword>
<evidence type="ECO:0000313" key="3">
    <source>
        <dbReference type="EMBL" id="CAF2819772.1"/>
    </source>
</evidence>
<dbReference type="Pfam" id="PF13843">
    <property type="entry name" value="DDE_Tnp_1_7"/>
    <property type="match status" value="1"/>
</dbReference>
<dbReference type="InterPro" id="IPR029526">
    <property type="entry name" value="PGBD"/>
</dbReference>
<name>A0A7R8CGZ3_LEPSM</name>
<feature type="region of interest" description="Disordered" evidence="1">
    <location>
        <begin position="17"/>
        <end position="57"/>
    </location>
</feature>
<proteinExistence type="predicted"/>
<organism evidence="3 4">
    <name type="scientific">Lepeophtheirus salmonis</name>
    <name type="common">Salmon louse</name>
    <name type="synonym">Caligus salmonis</name>
    <dbReference type="NCBI Taxonomy" id="72036"/>
    <lineage>
        <taxon>Eukaryota</taxon>
        <taxon>Metazoa</taxon>
        <taxon>Ecdysozoa</taxon>
        <taxon>Arthropoda</taxon>
        <taxon>Crustacea</taxon>
        <taxon>Multicrustacea</taxon>
        <taxon>Hexanauplia</taxon>
        <taxon>Copepoda</taxon>
        <taxon>Siphonostomatoida</taxon>
        <taxon>Caligidae</taxon>
        <taxon>Lepeophtheirus</taxon>
    </lineage>
</organism>
<evidence type="ECO:0000256" key="1">
    <source>
        <dbReference type="SAM" id="MobiDB-lite"/>
    </source>
</evidence>
<reference evidence="3" key="1">
    <citation type="submission" date="2021-02" db="EMBL/GenBank/DDBJ databases">
        <authorList>
            <person name="Bekaert M."/>
        </authorList>
    </citation>
    <scope>NUCLEOTIDE SEQUENCE</scope>
    <source>
        <strain evidence="3">IoA-00</strain>
    </source>
</reference>